<dbReference type="PANTHER" id="PTHR46268:SF15">
    <property type="entry name" value="UNIVERSAL STRESS PROTEIN HP_0031"/>
    <property type="match status" value="1"/>
</dbReference>
<dbReference type="InterPro" id="IPR006015">
    <property type="entry name" value="Universal_stress_UspA"/>
</dbReference>
<evidence type="ECO:0000256" key="1">
    <source>
        <dbReference type="ARBA" id="ARBA00008791"/>
    </source>
</evidence>
<dbReference type="EMBL" id="BMXY01000001">
    <property type="protein sequence ID" value="GGZ56811.1"/>
    <property type="molecule type" value="Genomic_DNA"/>
</dbReference>
<dbReference type="Gene3D" id="3.40.50.12370">
    <property type="match status" value="1"/>
</dbReference>
<dbReference type="Pfam" id="PF00582">
    <property type="entry name" value="Usp"/>
    <property type="match status" value="1"/>
</dbReference>
<keyword evidence="4" id="KW-1185">Reference proteome</keyword>
<dbReference type="PRINTS" id="PR01438">
    <property type="entry name" value="UNVRSLSTRESS"/>
</dbReference>
<dbReference type="InterPro" id="IPR006016">
    <property type="entry name" value="UspA"/>
</dbReference>
<dbReference type="SUPFAM" id="SSF52402">
    <property type="entry name" value="Adenine nucleotide alpha hydrolases-like"/>
    <property type="match status" value="2"/>
</dbReference>
<comment type="caution">
    <text evidence="3">The sequence shown here is derived from an EMBL/GenBank/DDBJ whole genome shotgun (WGS) entry which is preliminary data.</text>
</comment>
<sequence>MPAAWQRDVVTTGSAAMQDVLIRAQTLARWDESVETAARIAASFRGNLTGLHVVPLGLPPVTPYDPGLLAAAAALEARRQVQEAEGYADRFRAWALQMGAANPVWLASTGDAAAALEYVAGWHDLLVTRLDEGDDDPSANASGVGRIVVTTRLPTLVLPAACGVEEDFPTVAVAWNDSPGAARAIHAARPFLQRAERVVVLSGCRQTPQLRPAFRLQDWLQRHVPNAEVVDLGDIGDGGSQTGARLLDAADRENANLLVMGAYGHSRFSEWVLGGVTRHVLQCTNRPVLMRH</sequence>
<gene>
    <name evidence="3" type="ORF">GCM10008101_07820</name>
</gene>
<comment type="similarity">
    <text evidence="1">Belongs to the universal stress protein A family.</text>
</comment>
<organism evidence="3 4">
    <name type="scientific">Cognatilysobacter xinjiangensis</name>
    <dbReference type="NCBI Taxonomy" id="546892"/>
    <lineage>
        <taxon>Bacteria</taxon>
        <taxon>Pseudomonadati</taxon>
        <taxon>Pseudomonadota</taxon>
        <taxon>Gammaproteobacteria</taxon>
        <taxon>Lysobacterales</taxon>
        <taxon>Lysobacteraceae</taxon>
        <taxon>Cognatilysobacter</taxon>
    </lineage>
</organism>
<proteinExistence type="inferred from homology"/>
<evidence type="ECO:0000313" key="3">
    <source>
        <dbReference type="EMBL" id="GGZ56811.1"/>
    </source>
</evidence>
<dbReference type="Proteomes" id="UP000643403">
    <property type="component" value="Unassembled WGS sequence"/>
</dbReference>
<dbReference type="PANTHER" id="PTHR46268">
    <property type="entry name" value="STRESS RESPONSE PROTEIN NHAX"/>
    <property type="match status" value="1"/>
</dbReference>
<name>A0ABQ3BT93_9GAMM</name>
<evidence type="ECO:0000259" key="2">
    <source>
        <dbReference type="Pfam" id="PF00582"/>
    </source>
</evidence>
<protein>
    <submittedName>
        <fullName evidence="3">Universal stress protein A</fullName>
    </submittedName>
</protein>
<evidence type="ECO:0000313" key="4">
    <source>
        <dbReference type="Proteomes" id="UP000643403"/>
    </source>
</evidence>
<dbReference type="CDD" id="cd00293">
    <property type="entry name" value="USP-like"/>
    <property type="match status" value="1"/>
</dbReference>
<reference evidence="4" key="1">
    <citation type="journal article" date="2019" name="Int. J. Syst. Evol. Microbiol.">
        <title>The Global Catalogue of Microorganisms (GCM) 10K type strain sequencing project: providing services to taxonomists for standard genome sequencing and annotation.</title>
        <authorList>
            <consortium name="The Broad Institute Genomics Platform"/>
            <consortium name="The Broad Institute Genome Sequencing Center for Infectious Disease"/>
            <person name="Wu L."/>
            <person name="Ma J."/>
        </authorList>
    </citation>
    <scope>NUCLEOTIDE SEQUENCE [LARGE SCALE GENOMIC DNA]</scope>
    <source>
        <strain evidence="4">KCTC 22558</strain>
    </source>
</reference>
<accession>A0ABQ3BT93</accession>
<feature type="domain" description="UspA" evidence="2">
    <location>
        <begin position="241"/>
        <end position="290"/>
    </location>
</feature>